<dbReference type="Pfam" id="PF06041">
    <property type="entry name" value="DUF924"/>
    <property type="match status" value="1"/>
</dbReference>
<keyword evidence="3" id="KW-0677">Repeat</keyword>
<reference evidence="5" key="1">
    <citation type="submission" date="2021-02" db="EMBL/GenBank/DDBJ databases">
        <authorList>
            <person name="Nowell W R."/>
        </authorList>
    </citation>
    <scope>NUCLEOTIDE SEQUENCE</scope>
    <source>
        <strain evidence="5">Ploen Becks lab</strain>
    </source>
</reference>
<keyword evidence="1" id="KW-0343">GTPase activation</keyword>
<dbReference type="Proteomes" id="UP000663879">
    <property type="component" value="Unassembled WGS sequence"/>
</dbReference>
<dbReference type="OrthoDB" id="414698at2759"/>
<dbReference type="SUPFAM" id="SSF48452">
    <property type="entry name" value="TPR-like"/>
    <property type="match status" value="1"/>
</dbReference>
<dbReference type="Gene3D" id="3.40.50.1820">
    <property type="entry name" value="alpha/beta hydrolase"/>
    <property type="match status" value="1"/>
</dbReference>
<dbReference type="PANTHER" id="PTHR24113:SF12">
    <property type="entry name" value="RAN GTPASE-ACTIVATING PROTEIN 1"/>
    <property type="match status" value="1"/>
</dbReference>
<dbReference type="EMBL" id="CAJNOC010001172">
    <property type="protein sequence ID" value="CAF0841622.1"/>
    <property type="molecule type" value="Genomic_DNA"/>
</dbReference>
<evidence type="ECO:0000256" key="1">
    <source>
        <dbReference type="ARBA" id="ARBA00022468"/>
    </source>
</evidence>
<dbReference type="InterPro" id="IPR001611">
    <property type="entry name" value="Leu-rich_rpt"/>
</dbReference>
<dbReference type="InterPro" id="IPR005645">
    <property type="entry name" value="FSH-like_dom"/>
</dbReference>
<keyword evidence="6" id="KW-1185">Reference proteome</keyword>
<dbReference type="SMART" id="SM00368">
    <property type="entry name" value="LRR_RI"/>
    <property type="match status" value="8"/>
</dbReference>
<dbReference type="Gene3D" id="3.80.10.10">
    <property type="entry name" value="Ribonuclease Inhibitor"/>
    <property type="match status" value="3"/>
</dbReference>
<proteinExistence type="predicted"/>
<dbReference type="GO" id="GO:0005096">
    <property type="term" value="F:GTPase activator activity"/>
    <property type="evidence" value="ECO:0007669"/>
    <property type="project" value="UniProtKB-KW"/>
</dbReference>
<evidence type="ECO:0000313" key="5">
    <source>
        <dbReference type="EMBL" id="CAF0841622.1"/>
    </source>
</evidence>
<accession>A0A813VD19</accession>
<comment type="caution">
    <text evidence="5">The sequence shown here is derived from an EMBL/GenBank/DDBJ whole genome shotgun (WGS) entry which is preliminary data.</text>
</comment>
<dbReference type="SUPFAM" id="SSF53474">
    <property type="entry name" value="alpha/beta-Hydrolases"/>
    <property type="match status" value="1"/>
</dbReference>
<dbReference type="PANTHER" id="PTHR24113">
    <property type="entry name" value="RAN GTPASE-ACTIVATING PROTEIN 1"/>
    <property type="match status" value="1"/>
</dbReference>
<dbReference type="InterPro" id="IPR010323">
    <property type="entry name" value="DUF924"/>
</dbReference>
<dbReference type="AlphaFoldDB" id="A0A813VD19"/>
<dbReference type="GO" id="GO:0005829">
    <property type="term" value="C:cytosol"/>
    <property type="evidence" value="ECO:0007669"/>
    <property type="project" value="TreeGrafter"/>
</dbReference>
<dbReference type="InterPro" id="IPR011990">
    <property type="entry name" value="TPR-like_helical_dom_sf"/>
</dbReference>
<dbReference type="Gene3D" id="1.25.40.10">
    <property type="entry name" value="Tetratricopeptide repeat domain"/>
    <property type="match status" value="1"/>
</dbReference>
<protein>
    <recommendedName>
        <fullName evidence="4">Serine hydrolase domain-containing protein</fullName>
    </recommendedName>
</protein>
<dbReference type="GO" id="GO:0048471">
    <property type="term" value="C:perinuclear region of cytoplasm"/>
    <property type="evidence" value="ECO:0007669"/>
    <property type="project" value="TreeGrafter"/>
</dbReference>
<sequence>MATKILKFWFGENLDSLNQPNYKHKPELWFKLKYETDQIIKHEFSEWLSKAENDQLNDWLQNPREKLAIIILLDQFSRNIYRGTSDMFKNDEKCLKIASDMIENNELESLSLIEKFFVYLPLLHYEDLATAKKSLDLIESLVKISPTQQKTQFSKYYYSSKTHVEILEKYGRYPHRNFLLNRQITEEESKFLITAKHNFMRSVKPTTPSEIKIKKPLSQEVKNLPLQKILFLHGFRQNSNKIKKRIGFILQTLKQECNTHCNFLNGTHPYKPVGEIADQIDSTLGDDYLNPIESQRVWFISNDSNDTYDGLDESLENIKIYARANGPYDGIVGFGQGAVLTSIFVKLNPKVFNYIINISAFEPRDDKYKNLFSPERPFEFPSLHIYGHNDGLITKNRSEQFAKCFKNPILAEHPDGHFAPLSWSIDKLTTFIRNQSNLLKPIVFFAHDDLANKIQKINENLERFKLDDLNLQTIFVNKNPLDFLQSNNFKNLELSNFDYESYNSDDCLILIYLCLKKAEHLEHDKEETPITRAILSIFLDFYQKNNLSQKILSIIFENNWRDLVMICDLSYSRPESLDLYNFLIEKFFNQILLDLKFIDFKNKSFLIQQLTSIHNIELNPLDLSNLAKYLPRIKSSVDKRTRIGREIAIRLNPITEPALKIKCYNHYRKCLSNICHFLDYRDKNYESKNPRQFFILAKHDKKTMQSLLNTPLSDAILNPVPEPVDVSSHEKMRPLYEWLSQNKQNKLTMEDLKFLKGTVTTDGRLDLCKQVIGPSGIKPLLDSMENNKNIDRLLLGNNIIGDDGGFLIGEFIKSGKSPLTVWYIAGNNLTHKGIKPICDALVNDSQVTALWLKRNPLKSDGMIHIGNLMRVNSNIQTLDLLNCGLLDKGVEILMENLKENKTLKHLYLSANGITPIGLESVRKYWSGCLETLFLGANRVGDDGAKIIADILKNDTTLQRLNLSSCRIGSQGMKYLCESLKDNRSLLNLDIGYMKASMDLGELGNFIENEGADYLSELIETNQSLMCLNITHNHITQIGMKRIVEAVKKNESLINLEYVQYGVSLNEITLTQLRYSLALNKKKLSEKQPNFDPEEVIIPKHVKEIYSVYRTH</sequence>
<dbReference type="GO" id="GO:0031267">
    <property type="term" value="F:small GTPase binding"/>
    <property type="evidence" value="ECO:0007669"/>
    <property type="project" value="TreeGrafter"/>
</dbReference>
<evidence type="ECO:0000313" key="6">
    <source>
        <dbReference type="Proteomes" id="UP000663879"/>
    </source>
</evidence>
<dbReference type="InterPro" id="IPR027038">
    <property type="entry name" value="RanGap"/>
</dbReference>
<dbReference type="Gene3D" id="1.20.58.320">
    <property type="entry name" value="TPR-like"/>
    <property type="match status" value="1"/>
</dbReference>
<dbReference type="Pfam" id="PF13516">
    <property type="entry name" value="LRR_6"/>
    <property type="match status" value="3"/>
</dbReference>
<feature type="domain" description="Serine hydrolase" evidence="4">
    <location>
        <begin position="227"/>
        <end position="422"/>
    </location>
</feature>
<dbReference type="GO" id="GO:0005634">
    <property type="term" value="C:nucleus"/>
    <property type="evidence" value="ECO:0007669"/>
    <property type="project" value="TreeGrafter"/>
</dbReference>
<dbReference type="SUPFAM" id="SSF52047">
    <property type="entry name" value="RNI-like"/>
    <property type="match status" value="1"/>
</dbReference>
<evidence type="ECO:0000259" key="4">
    <source>
        <dbReference type="Pfam" id="PF03959"/>
    </source>
</evidence>
<gene>
    <name evidence="5" type="ORF">OXX778_LOCUS8487</name>
</gene>
<organism evidence="5 6">
    <name type="scientific">Brachionus calyciflorus</name>
    <dbReference type="NCBI Taxonomy" id="104777"/>
    <lineage>
        <taxon>Eukaryota</taxon>
        <taxon>Metazoa</taxon>
        <taxon>Spiralia</taxon>
        <taxon>Gnathifera</taxon>
        <taxon>Rotifera</taxon>
        <taxon>Eurotatoria</taxon>
        <taxon>Monogononta</taxon>
        <taxon>Pseudotrocha</taxon>
        <taxon>Ploima</taxon>
        <taxon>Brachionidae</taxon>
        <taxon>Brachionus</taxon>
    </lineage>
</organism>
<dbReference type="InterPro" id="IPR029058">
    <property type="entry name" value="AB_hydrolase_fold"/>
</dbReference>
<dbReference type="Pfam" id="PF03959">
    <property type="entry name" value="FSH1"/>
    <property type="match status" value="1"/>
</dbReference>
<dbReference type="GO" id="GO:0006913">
    <property type="term" value="P:nucleocytoplasmic transport"/>
    <property type="evidence" value="ECO:0007669"/>
    <property type="project" value="TreeGrafter"/>
</dbReference>
<evidence type="ECO:0000256" key="2">
    <source>
        <dbReference type="ARBA" id="ARBA00022614"/>
    </source>
</evidence>
<dbReference type="InterPro" id="IPR032675">
    <property type="entry name" value="LRR_dom_sf"/>
</dbReference>
<evidence type="ECO:0000256" key="3">
    <source>
        <dbReference type="ARBA" id="ARBA00022737"/>
    </source>
</evidence>
<keyword evidence="2" id="KW-0433">Leucine-rich repeat</keyword>
<name>A0A813VD19_9BILA</name>